<proteinExistence type="predicted"/>
<dbReference type="InterPro" id="IPR003759">
    <property type="entry name" value="Cbl-bd_cap"/>
</dbReference>
<keyword evidence="3" id="KW-1185">Reference proteome</keyword>
<feature type="non-terminal residue" evidence="2">
    <location>
        <position position="1"/>
    </location>
</feature>
<comment type="caution">
    <text evidence="2">The sequence shown here is derived from an EMBL/GenBank/DDBJ whole genome shotgun (WGS) entry which is preliminary data.</text>
</comment>
<dbReference type="EMBL" id="LJCR01001475">
    <property type="protein sequence ID" value="KPV50287.1"/>
    <property type="molecule type" value="Genomic_DNA"/>
</dbReference>
<dbReference type="GO" id="GO:0046872">
    <property type="term" value="F:metal ion binding"/>
    <property type="evidence" value="ECO:0007669"/>
    <property type="project" value="InterPro"/>
</dbReference>
<evidence type="ECO:0000313" key="2">
    <source>
        <dbReference type="EMBL" id="KPV50287.1"/>
    </source>
</evidence>
<reference evidence="2 3" key="1">
    <citation type="submission" date="2015-09" db="EMBL/GenBank/DDBJ databases">
        <title>Draft genome sequence of Kouleothrix aurantiaca JCM 19913.</title>
        <authorList>
            <person name="Hemp J."/>
        </authorList>
    </citation>
    <scope>NUCLEOTIDE SEQUENCE [LARGE SCALE GENOMIC DNA]</scope>
    <source>
        <strain evidence="2 3">COM-B</strain>
    </source>
</reference>
<dbReference type="Gene3D" id="1.10.1240.10">
    <property type="entry name" value="Methionine synthase domain"/>
    <property type="match status" value="1"/>
</dbReference>
<dbReference type="InterPro" id="IPR006158">
    <property type="entry name" value="Cobalamin-bd"/>
</dbReference>
<dbReference type="AlphaFoldDB" id="A0A0P9CW93"/>
<dbReference type="SUPFAM" id="SSF52242">
    <property type="entry name" value="Cobalamin (vitamin B12)-binding domain"/>
    <property type="match status" value="1"/>
</dbReference>
<name>A0A0P9CW93_9CHLR</name>
<feature type="domain" description="B12-binding" evidence="1">
    <location>
        <begin position="41"/>
        <end position="169"/>
    </location>
</feature>
<dbReference type="Proteomes" id="UP000050509">
    <property type="component" value="Unassembled WGS sequence"/>
</dbReference>
<dbReference type="Pfam" id="PF02310">
    <property type="entry name" value="B12-binding"/>
    <property type="match status" value="1"/>
</dbReference>
<dbReference type="PROSITE" id="PS51332">
    <property type="entry name" value="B12_BINDING"/>
    <property type="match status" value="1"/>
</dbReference>
<gene>
    <name evidence="2" type="ORF">SE17_27805</name>
</gene>
<dbReference type="PATRIC" id="fig|186479.3.peg.1920"/>
<accession>A0A0P9CW93</accession>
<dbReference type="Pfam" id="PF02607">
    <property type="entry name" value="B12-binding_2"/>
    <property type="match status" value="1"/>
</dbReference>
<dbReference type="CDD" id="cd02065">
    <property type="entry name" value="B12-binding_like"/>
    <property type="match status" value="1"/>
</dbReference>
<protein>
    <submittedName>
        <fullName evidence="2">MerR family transcriptional regulator</fullName>
    </submittedName>
</protein>
<dbReference type="GO" id="GO:0031419">
    <property type="term" value="F:cobalamin binding"/>
    <property type="evidence" value="ECO:0007669"/>
    <property type="project" value="InterPro"/>
</dbReference>
<dbReference type="InterPro" id="IPR036724">
    <property type="entry name" value="Cobalamin-bd_sf"/>
</dbReference>
<dbReference type="Gene3D" id="3.40.50.280">
    <property type="entry name" value="Cobalamin-binding domain"/>
    <property type="match status" value="1"/>
</dbReference>
<sequence>VEVGERWHRGEINVAAEHFATQFVRRKLSSLMNVFEGTSHRSTIVVGCAPGELHDLGVMMLSLFLVRRGWNVVYLGPQVPIVDLIETVKKLQPRLVCLSAASTMETASELIAVARALREATPDILFGFGGRIFNHSPELIQMVPGTFLGRDARELVDSVGEMMARLPSE</sequence>
<dbReference type="InterPro" id="IPR036594">
    <property type="entry name" value="Meth_synthase_dom"/>
</dbReference>
<organism evidence="2 3">
    <name type="scientific">Kouleothrix aurantiaca</name>
    <dbReference type="NCBI Taxonomy" id="186479"/>
    <lineage>
        <taxon>Bacteria</taxon>
        <taxon>Bacillati</taxon>
        <taxon>Chloroflexota</taxon>
        <taxon>Chloroflexia</taxon>
        <taxon>Chloroflexales</taxon>
        <taxon>Roseiflexineae</taxon>
        <taxon>Roseiflexaceae</taxon>
        <taxon>Kouleothrix</taxon>
    </lineage>
</organism>
<evidence type="ECO:0000313" key="3">
    <source>
        <dbReference type="Proteomes" id="UP000050509"/>
    </source>
</evidence>
<evidence type="ECO:0000259" key="1">
    <source>
        <dbReference type="PROSITE" id="PS51332"/>
    </source>
</evidence>